<feature type="transmembrane region" description="Helical" evidence="2">
    <location>
        <begin position="152"/>
        <end position="175"/>
    </location>
</feature>
<gene>
    <name evidence="4" type="ORF">FD14_GL000442</name>
</gene>
<protein>
    <recommendedName>
        <fullName evidence="3">CAAX prenyl protease 2/Lysostaphin resistance protein A-like domain-containing protein</fullName>
    </recommendedName>
</protein>
<dbReference type="OrthoDB" id="2281965at2"/>
<evidence type="ECO:0000259" key="3">
    <source>
        <dbReference type="Pfam" id="PF02517"/>
    </source>
</evidence>
<reference evidence="4 5" key="1">
    <citation type="journal article" date="2015" name="Genome Announc.">
        <title>Expanding the biotechnology potential of lactobacilli through comparative genomics of 213 strains and associated genera.</title>
        <authorList>
            <person name="Sun Z."/>
            <person name="Harris H.M."/>
            <person name="McCann A."/>
            <person name="Guo C."/>
            <person name="Argimon S."/>
            <person name="Zhang W."/>
            <person name="Yang X."/>
            <person name="Jeffery I.B."/>
            <person name="Cooney J.C."/>
            <person name="Kagawa T.F."/>
            <person name="Liu W."/>
            <person name="Song Y."/>
            <person name="Salvetti E."/>
            <person name="Wrobel A."/>
            <person name="Rasinkangas P."/>
            <person name="Parkhill J."/>
            <person name="Rea M.C."/>
            <person name="O'Sullivan O."/>
            <person name="Ritari J."/>
            <person name="Douillard F.P."/>
            <person name="Paul Ross R."/>
            <person name="Yang R."/>
            <person name="Briner A.E."/>
            <person name="Felis G.E."/>
            <person name="de Vos W.M."/>
            <person name="Barrangou R."/>
            <person name="Klaenhammer T.R."/>
            <person name="Caufield P.W."/>
            <person name="Cui Y."/>
            <person name="Zhang H."/>
            <person name="O'Toole P.W."/>
        </authorList>
    </citation>
    <scope>NUCLEOTIDE SEQUENCE [LARGE SCALE GENOMIC DNA]</scope>
    <source>
        <strain evidence="4 5">DSM 23365</strain>
    </source>
</reference>
<feature type="transmembrane region" description="Helical" evidence="2">
    <location>
        <begin position="29"/>
        <end position="49"/>
    </location>
</feature>
<dbReference type="AlphaFoldDB" id="A0A0R2FK33"/>
<dbReference type="Pfam" id="PF02517">
    <property type="entry name" value="Rce1-like"/>
    <property type="match status" value="1"/>
</dbReference>
<feature type="transmembrane region" description="Helical" evidence="2">
    <location>
        <begin position="69"/>
        <end position="92"/>
    </location>
</feature>
<accession>A0A0R2FK33</accession>
<feature type="domain" description="CAAX prenyl protease 2/Lysostaphin resistance protein A-like" evidence="3">
    <location>
        <begin position="73"/>
        <end position="178"/>
    </location>
</feature>
<keyword evidence="2" id="KW-1133">Transmembrane helix</keyword>
<proteinExistence type="inferred from homology"/>
<feature type="transmembrane region" description="Helical" evidence="2">
    <location>
        <begin position="113"/>
        <end position="132"/>
    </location>
</feature>
<evidence type="ECO:0000313" key="4">
    <source>
        <dbReference type="EMBL" id="KRN24972.1"/>
    </source>
</evidence>
<comment type="caution">
    <text evidence="4">The sequence shown here is derived from an EMBL/GenBank/DDBJ whole genome shotgun (WGS) entry which is preliminary data.</text>
</comment>
<evidence type="ECO:0000256" key="2">
    <source>
        <dbReference type="SAM" id="Phobius"/>
    </source>
</evidence>
<evidence type="ECO:0000256" key="1">
    <source>
        <dbReference type="ARBA" id="ARBA00009067"/>
    </source>
</evidence>
<dbReference type="EMBL" id="AYZM01000079">
    <property type="protein sequence ID" value="KRN24972.1"/>
    <property type="molecule type" value="Genomic_DNA"/>
</dbReference>
<organism evidence="4 5">
    <name type="scientific">Secundilactobacillus similis DSM 23365 = JCM 2765</name>
    <dbReference type="NCBI Taxonomy" id="1423804"/>
    <lineage>
        <taxon>Bacteria</taxon>
        <taxon>Bacillati</taxon>
        <taxon>Bacillota</taxon>
        <taxon>Bacilli</taxon>
        <taxon>Lactobacillales</taxon>
        <taxon>Lactobacillaceae</taxon>
        <taxon>Secundilactobacillus</taxon>
    </lineage>
</organism>
<dbReference type="GO" id="GO:0004175">
    <property type="term" value="F:endopeptidase activity"/>
    <property type="evidence" value="ECO:0007669"/>
    <property type="project" value="UniProtKB-ARBA"/>
</dbReference>
<dbReference type="Proteomes" id="UP000051442">
    <property type="component" value="Unassembled WGS sequence"/>
</dbReference>
<dbReference type="GO" id="GO:0080120">
    <property type="term" value="P:CAAX-box protein maturation"/>
    <property type="evidence" value="ECO:0007669"/>
    <property type="project" value="UniProtKB-ARBA"/>
</dbReference>
<sequence length="184" mass="21455">MMGYVISVVYLLRNYFSSSWPILRRWQTWLSIIVTILASFGYMILYQLLRLPYPTNQANENHMMSQVVHFPVLNVLYLLTVILVVPVAEELVFQYYFQRIFFPTLLRRFNQRYAQLGAIVGASLLFMLWHVVGETGHLGTDFSQLFAYGDLLFYAILFAFSKQNILPVCIVHILWNLMGTLLAN</sequence>
<dbReference type="STRING" id="1423804.FD14_GL000442"/>
<keyword evidence="2" id="KW-0472">Membrane</keyword>
<dbReference type="PATRIC" id="fig|1423804.4.peg.478"/>
<dbReference type="InterPro" id="IPR003675">
    <property type="entry name" value="Rce1/LyrA-like_dom"/>
</dbReference>
<name>A0A0R2FK33_9LACO</name>
<keyword evidence="5" id="KW-1185">Reference proteome</keyword>
<evidence type="ECO:0000313" key="5">
    <source>
        <dbReference type="Proteomes" id="UP000051442"/>
    </source>
</evidence>
<comment type="similarity">
    <text evidence="1">Belongs to the UPF0177 family.</text>
</comment>
<keyword evidence="2" id="KW-0812">Transmembrane</keyword>